<dbReference type="PANTHER" id="PTHR35889">
    <property type="entry name" value="CYCLOINULO-OLIGOSACCHARIDE FRUCTANOTRANSFERASE-RELATED"/>
    <property type="match status" value="1"/>
</dbReference>
<feature type="non-terminal residue" evidence="3">
    <location>
        <position position="1"/>
    </location>
</feature>
<evidence type="ECO:0000313" key="3">
    <source>
        <dbReference type="EMBL" id="GAG13930.1"/>
    </source>
</evidence>
<organism evidence="3">
    <name type="scientific">marine sediment metagenome</name>
    <dbReference type="NCBI Taxonomy" id="412755"/>
    <lineage>
        <taxon>unclassified sequences</taxon>
        <taxon>metagenomes</taxon>
        <taxon>ecological metagenomes</taxon>
    </lineage>
</organism>
<name>X0V731_9ZZZZ</name>
<dbReference type="AlphaFoldDB" id="X0V731"/>
<feature type="non-terminal residue" evidence="3">
    <location>
        <position position="272"/>
    </location>
</feature>
<dbReference type="PANTHER" id="PTHR35889:SF3">
    <property type="entry name" value="F-BOX DOMAIN-CONTAINING PROTEIN"/>
    <property type="match status" value="1"/>
</dbReference>
<protein>
    <recommendedName>
        <fullName evidence="2">DUF1553 domain-containing protein</fullName>
    </recommendedName>
</protein>
<evidence type="ECO:0000259" key="2">
    <source>
        <dbReference type="Pfam" id="PF07587"/>
    </source>
</evidence>
<reference evidence="3" key="1">
    <citation type="journal article" date="2014" name="Front. Microbiol.">
        <title>High frequency of phylogenetically diverse reductive dehalogenase-homologous genes in deep subseafloor sedimentary metagenomes.</title>
        <authorList>
            <person name="Kawai M."/>
            <person name="Futagami T."/>
            <person name="Toyoda A."/>
            <person name="Takaki Y."/>
            <person name="Nishi S."/>
            <person name="Hori S."/>
            <person name="Arai W."/>
            <person name="Tsubouchi T."/>
            <person name="Morono Y."/>
            <person name="Uchiyama I."/>
            <person name="Ito T."/>
            <person name="Fujiyama A."/>
            <person name="Inagaki F."/>
            <person name="Takami H."/>
        </authorList>
    </citation>
    <scope>NUCLEOTIDE SEQUENCE</scope>
    <source>
        <strain evidence="3">Expedition CK06-06</strain>
    </source>
</reference>
<dbReference type="InterPro" id="IPR022655">
    <property type="entry name" value="DUF1553"/>
</dbReference>
<proteinExistence type="predicted"/>
<gene>
    <name evidence="3" type="ORF">S01H1_34075</name>
</gene>
<evidence type="ECO:0000256" key="1">
    <source>
        <dbReference type="SAM" id="MobiDB-lite"/>
    </source>
</evidence>
<feature type="region of interest" description="Disordered" evidence="1">
    <location>
        <begin position="78"/>
        <end position="98"/>
    </location>
</feature>
<dbReference type="Pfam" id="PF07587">
    <property type="entry name" value="PSD1"/>
    <property type="match status" value="1"/>
</dbReference>
<feature type="domain" description="DUF1553" evidence="2">
    <location>
        <begin position="104"/>
        <end position="272"/>
    </location>
</feature>
<comment type="caution">
    <text evidence="3">The sequence shown here is derived from an EMBL/GenBank/DDBJ whole genome shotgun (WGS) entry which is preliminary data.</text>
</comment>
<dbReference type="EMBL" id="BARS01021192">
    <property type="protein sequence ID" value="GAG13930.1"/>
    <property type="molecule type" value="Genomic_DNA"/>
</dbReference>
<sequence>IREILALESDKRNAEQKSELLLALVDRYGESELKKHAAELSRLRSGLAALQNDIPVTMVMSEMPKPRTAYVLERGEYDKPKKDKPLTPGVPSALGALPEGAPTNRLGLAKWLVAREQPLTARVTVNRFWQQIFGVGLVKTSEDFGSQGEWPSHPELLDWLAVEFMESGWDIKRLLKTIVMSSSYRQSSQISKEMHATDPENRLLARGPRFRLEGEVIRDNALAVGGLLDTKVGGPSVYPYHPQGLWLEINNREGFSRAYPHPKDHDNLYRRS</sequence>
<accession>X0V731</accession>